<gene>
    <name evidence="2" type="ORF">NCTC13465_06415</name>
</gene>
<reference evidence="2 3" key="1">
    <citation type="submission" date="2018-06" db="EMBL/GenBank/DDBJ databases">
        <authorList>
            <consortium name="Pathogen Informatics"/>
            <person name="Doyle S."/>
        </authorList>
    </citation>
    <scope>NUCLEOTIDE SEQUENCE [LARGE SCALE GENOMIC DNA]</scope>
    <source>
        <strain evidence="2 3">NCTC13465</strain>
    </source>
</reference>
<dbReference type="Proteomes" id="UP000251721">
    <property type="component" value="Unassembled WGS sequence"/>
</dbReference>
<organism evidence="2 3">
    <name type="scientific">Klebsiella pneumoniae</name>
    <dbReference type="NCBI Taxonomy" id="573"/>
    <lineage>
        <taxon>Bacteria</taxon>
        <taxon>Pseudomonadati</taxon>
        <taxon>Pseudomonadota</taxon>
        <taxon>Gammaproteobacteria</taxon>
        <taxon>Enterobacterales</taxon>
        <taxon>Enterobacteriaceae</taxon>
        <taxon>Klebsiella/Raoultella group</taxon>
        <taxon>Klebsiella</taxon>
        <taxon>Klebsiella pneumoniae complex</taxon>
    </lineage>
</organism>
<feature type="region of interest" description="Disordered" evidence="1">
    <location>
        <begin position="1"/>
        <end position="25"/>
    </location>
</feature>
<sequence length="72" mass="7308">MPSARASGLRGIHSQPPDQALVPPSTDAFSATMTLAPCIAAVTAAESPAAPEPTTSTSTFTGPLMLDSLLQR</sequence>
<evidence type="ECO:0000313" key="3">
    <source>
        <dbReference type="Proteomes" id="UP000251721"/>
    </source>
</evidence>
<feature type="compositionally biased region" description="Low complexity" evidence="1">
    <location>
        <begin position="45"/>
        <end position="61"/>
    </location>
</feature>
<evidence type="ECO:0000313" key="2">
    <source>
        <dbReference type="EMBL" id="SQC60120.1"/>
    </source>
</evidence>
<dbReference type="AlphaFoldDB" id="A0A2X3IG74"/>
<evidence type="ECO:0000256" key="1">
    <source>
        <dbReference type="SAM" id="MobiDB-lite"/>
    </source>
</evidence>
<proteinExistence type="predicted"/>
<name>A0A2X3IG74_KLEPN</name>
<protein>
    <submittedName>
        <fullName evidence="2">Uncharacterized protein</fullName>
    </submittedName>
</protein>
<accession>A0A2X3IG74</accession>
<dbReference type="EMBL" id="UAWQ01000020">
    <property type="protein sequence ID" value="SQC60120.1"/>
    <property type="molecule type" value="Genomic_DNA"/>
</dbReference>
<feature type="region of interest" description="Disordered" evidence="1">
    <location>
        <begin position="45"/>
        <end position="72"/>
    </location>
</feature>